<feature type="domain" description="DUF2207" evidence="3">
    <location>
        <begin position="33"/>
        <end position="220"/>
    </location>
</feature>
<evidence type="ECO:0000259" key="4">
    <source>
        <dbReference type="Pfam" id="PF20990"/>
    </source>
</evidence>
<proteinExistence type="predicted"/>
<evidence type="ECO:0000259" key="3">
    <source>
        <dbReference type="Pfam" id="PF09972"/>
    </source>
</evidence>
<keyword evidence="1" id="KW-1133">Transmembrane helix</keyword>
<keyword evidence="1" id="KW-0472">Membrane</keyword>
<dbReference type="InterPro" id="IPR048389">
    <property type="entry name" value="YciQ-like_C"/>
</dbReference>
<dbReference type="Pfam" id="PF20990">
    <property type="entry name" value="DUF2207_C"/>
    <property type="match status" value="1"/>
</dbReference>
<evidence type="ECO:0000313" key="5">
    <source>
        <dbReference type="EMBL" id="SPE18818.1"/>
    </source>
</evidence>
<sequence length="621" mass="69899">MRLKRSRYLWLALMVLPVLLLLVKPVQAADTYDISRYHVQVNVQKDGSALVEQKMNFDIQDDINGIYLNQNLQTTVGEPKKLVQPQVAVNGRTFQASQSETAGTYSLTDDDQKYRFKLYQPATEDDRLAVTLKYQLQNLIINYQDTAELNWKVIGDAWDSSLGDVQVTIQLPTTLKQSELKSWTHGDLDGQQIVDPAKGRVTIKMTNNPANQFVESHLIFPTSVTPTNPNRVAKKQRATIIAQEAKRAEEANQARQAQQRRYWVLSVIAVVLAPVLLLVVWYRVKRALPRMHYQGHAPEHVYDLPDDNGPAVIRYLLALPMTEKAKEESLSATILDLVARKNLTIEVQTPEKQVFRKAKPQFTLTLLNRNRLSRSEQKLVTWLFDVIGNGQQVSLFEIEKYPKRHSEKVFNQHYRGWQMAVEDEANQSGWLRDRVFAVATSLNYWLIGLGTLTVILMLAALIEVVAWWTILPMLIAFLLTGWQRLRLQLWTQHGYEKRGEWLGFKQMLKDISTLDMVNVPDVMLWDRYLSFATAFGVADKVVKALKIKLTPEQLQTMPLGYYYYYGYTGGLNIGQSFTSALSSSVNSAVSAANPTSVSGGSGGFSGGSSGGFGGGSGGGTF</sequence>
<dbReference type="AlphaFoldDB" id="A0AAE8LUT0"/>
<feature type="transmembrane region" description="Helical" evidence="1">
    <location>
        <begin position="435"/>
        <end position="459"/>
    </location>
</feature>
<dbReference type="EMBL" id="OKRC01000001">
    <property type="protein sequence ID" value="SPE18818.1"/>
    <property type="molecule type" value="Genomic_DNA"/>
</dbReference>
<feature type="chain" id="PRO_5042159240" description="DUF2207 domain-containing protein" evidence="2">
    <location>
        <begin position="29"/>
        <end position="621"/>
    </location>
</feature>
<dbReference type="RefSeq" id="WP_252814965.1">
    <property type="nucleotide sequence ID" value="NZ_CP099485.1"/>
</dbReference>
<keyword evidence="2" id="KW-0732">Signal</keyword>
<accession>A0AAE8LUT0</accession>
<evidence type="ECO:0000256" key="1">
    <source>
        <dbReference type="SAM" id="Phobius"/>
    </source>
</evidence>
<dbReference type="InterPro" id="IPR018702">
    <property type="entry name" value="DUF2207"/>
</dbReference>
<feature type="domain" description="Predicted membrane protein YciQ-like C-terminal" evidence="4">
    <location>
        <begin position="298"/>
        <end position="545"/>
    </location>
</feature>
<reference evidence="5 6" key="1">
    <citation type="submission" date="2018-02" db="EMBL/GenBank/DDBJ databases">
        <authorList>
            <person name="Rodrigo-Torres L."/>
            <person name="Arahal R. D."/>
            <person name="Lucena T."/>
        </authorList>
    </citation>
    <scope>NUCLEOTIDE SEQUENCE [LARGE SCALE GENOMIC DNA]</scope>
    <source>
        <strain evidence="5 6">CECT 9267</strain>
    </source>
</reference>
<protein>
    <recommendedName>
        <fullName evidence="7">DUF2207 domain-containing protein</fullName>
    </recommendedName>
</protein>
<organism evidence="5 6">
    <name type="scientific">Latilactobacillus sakei</name>
    <name type="common">Lactobacillus sakei</name>
    <dbReference type="NCBI Taxonomy" id="1599"/>
    <lineage>
        <taxon>Bacteria</taxon>
        <taxon>Bacillati</taxon>
        <taxon>Bacillota</taxon>
        <taxon>Bacilli</taxon>
        <taxon>Lactobacillales</taxon>
        <taxon>Lactobacillaceae</taxon>
        <taxon>Latilactobacillus</taxon>
    </lineage>
</organism>
<keyword evidence="1" id="KW-0812">Transmembrane</keyword>
<dbReference type="Pfam" id="PF09972">
    <property type="entry name" value="DUF2207"/>
    <property type="match status" value="1"/>
</dbReference>
<feature type="transmembrane region" description="Helical" evidence="1">
    <location>
        <begin position="262"/>
        <end position="282"/>
    </location>
</feature>
<evidence type="ECO:0008006" key="7">
    <source>
        <dbReference type="Google" id="ProtNLM"/>
    </source>
</evidence>
<dbReference type="Proteomes" id="UP000239650">
    <property type="component" value="Unassembled WGS sequence"/>
</dbReference>
<comment type="caution">
    <text evidence="5">The sequence shown here is derived from an EMBL/GenBank/DDBJ whole genome shotgun (WGS) entry which is preliminary data.</text>
</comment>
<name>A0AAE8LUT0_LATSK</name>
<evidence type="ECO:0000313" key="6">
    <source>
        <dbReference type="Proteomes" id="UP000239650"/>
    </source>
</evidence>
<gene>
    <name evidence="5" type="ORF">LAS9267_00316</name>
</gene>
<feature type="transmembrane region" description="Helical" evidence="1">
    <location>
        <begin position="465"/>
        <end position="482"/>
    </location>
</feature>
<evidence type="ECO:0000256" key="2">
    <source>
        <dbReference type="SAM" id="SignalP"/>
    </source>
</evidence>
<feature type="signal peptide" evidence="2">
    <location>
        <begin position="1"/>
        <end position="28"/>
    </location>
</feature>